<proteinExistence type="predicted"/>
<dbReference type="SUPFAM" id="SSF56112">
    <property type="entry name" value="Protein kinase-like (PK-like)"/>
    <property type="match status" value="1"/>
</dbReference>
<comment type="caution">
    <text evidence="3">The sequence shown here is derived from an EMBL/GenBank/DDBJ whole genome shotgun (WGS) entry which is preliminary data.</text>
</comment>
<dbReference type="EMBL" id="JAUEPU010000020">
    <property type="protein sequence ID" value="KAK0494682.1"/>
    <property type="molecule type" value="Genomic_DNA"/>
</dbReference>
<dbReference type="AlphaFoldDB" id="A0AA39ULU5"/>
<evidence type="ECO:0000313" key="4">
    <source>
        <dbReference type="Proteomes" id="UP001175228"/>
    </source>
</evidence>
<dbReference type="Gene3D" id="1.10.510.10">
    <property type="entry name" value="Transferase(Phosphotransferase) domain 1"/>
    <property type="match status" value="1"/>
</dbReference>
<dbReference type="InterPro" id="IPR040976">
    <property type="entry name" value="Pkinase_fungal"/>
</dbReference>
<dbReference type="PANTHER" id="PTHR38248:SF2">
    <property type="entry name" value="FUNK1 11"/>
    <property type="match status" value="1"/>
</dbReference>
<dbReference type="Pfam" id="PF17667">
    <property type="entry name" value="Pkinase_fungal"/>
    <property type="match status" value="1"/>
</dbReference>
<dbReference type="InterPro" id="IPR011009">
    <property type="entry name" value="Kinase-like_dom_sf"/>
</dbReference>
<feature type="domain" description="Fungal-type protein kinase" evidence="2">
    <location>
        <begin position="137"/>
        <end position="468"/>
    </location>
</feature>
<name>A0AA39ULU5_9AGAR</name>
<keyword evidence="4" id="KW-1185">Reference proteome</keyword>
<evidence type="ECO:0000259" key="2">
    <source>
        <dbReference type="Pfam" id="PF17667"/>
    </source>
</evidence>
<organism evidence="3 4">
    <name type="scientific">Armillaria luteobubalina</name>
    <dbReference type="NCBI Taxonomy" id="153913"/>
    <lineage>
        <taxon>Eukaryota</taxon>
        <taxon>Fungi</taxon>
        <taxon>Dikarya</taxon>
        <taxon>Basidiomycota</taxon>
        <taxon>Agaricomycotina</taxon>
        <taxon>Agaricomycetes</taxon>
        <taxon>Agaricomycetidae</taxon>
        <taxon>Agaricales</taxon>
        <taxon>Marasmiineae</taxon>
        <taxon>Physalacriaceae</taxon>
        <taxon>Armillaria</taxon>
    </lineage>
</organism>
<evidence type="ECO:0000313" key="3">
    <source>
        <dbReference type="EMBL" id="KAK0494682.1"/>
    </source>
</evidence>
<gene>
    <name evidence="3" type="ORF">EDD18DRAFT_1175629</name>
</gene>
<reference evidence="3" key="1">
    <citation type="submission" date="2023-06" db="EMBL/GenBank/DDBJ databases">
        <authorList>
            <consortium name="Lawrence Berkeley National Laboratory"/>
            <person name="Ahrendt S."/>
            <person name="Sahu N."/>
            <person name="Indic B."/>
            <person name="Wong-Bajracharya J."/>
            <person name="Merenyi Z."/>
            <person name="Ke H.-M."/>
            <person name="Monk M."/>
            <person name="Kocsube S."/>
            <person name="Drula E."/>
            <person name="Lipzen A."/>
            <person name="Balint B."/>
            <person name="Henrissat B."/>
            <person name="Andreopoulos B."/>
            <person name="Martin F.M."/>
            <person name="Harder C.B."/>
            <person name="Rigling D."/>
            <person name="Ford K.L."/>
            <person name="Foster G.D."/>
            <person name="Pangilinan J."/>
            <person name="Papanicolaou A."/>
            <person name="Barry K."/>
            <person name="LaButti K."/>
            <person name="Viragh M."/>
            <person name="Koriabine M."/>
            <person name="Yan M."/>
            <person name="Riley R."/>
            <person name="Champramary S."/>
            <person name="Plett K.L."/>
            <person name="Tsai I.J."/>
            <person name="Slot J."/>
            <person name="Sipos G."/>
            <person name="Plett J."/>
            <person name="Nagy L.G."/>
            <person name="Grigoriev I.V."/>
        </authorList>
    </citation>
    <scope>NUCLEOTIDE SEQUENCE</scope>
    <source>
        <strain evidence="3">HWK02</strain>
    </source>
</reference>
<accession>A0AA39ULU5</accession>
<feature type="region of interest" description="Disordered" evidence="1">
    <location>
        <begin position="598"/>
        <end position="639"/>
    </location>
</feature>
<dbReference type="Proteomes" id="UP001175228">
    <property type="component" value="Unassembled WGS sequence"/>
</dbReference>
<feature type="compositionally biased region" description="Polar residues" evidence="1">
    <location>
        <begin position="598"/>
        <end position="608"/>
    </location>
</feature>
<protein>
    <recommendedName>
        <fullName evidence="2">Fungal-type protein kinase domain-containing protein</fullName>
    </recommendedName>
</protein>
<sequence>MEGHWIGPMPVEEFLEKHMGVSKGPFTLRSPGYLRNIFGSIKAPSEYKSEKAYAEAVVSVIQSAADLMPQFKCVLGKENKDITSTITTVTDAFVYKSDVDTESRPTQWSKAELWLEFKRISSVYGFKDDERKEWVSQTDASKKCRGQLGVYAANTLNTQHRRYLFLLNFGPDGVRFFKWERTYTVVSRAFDLSTDGKYLVEFFHRYSTMTDGDRGLDETVTPATKEERSLAEPLLEPWIDSDGKDQRELVKILVPDKDGGQRVVIAGPALATPYNISDSWRDVNLPDESNILQTLNDAKVRNVPTLVCGGVVRGQITTSQKYIKAPWNRGAHPSLPCTREYQRTLTEEVGHPLKKFKSSKQLTRVVYEAFLGHKDALTICKILHRDISGGNILIVYDGKVPENIHDGGGRGLLNDWDMAIHMDDLDKPARQAERTGTWQFMSIALLDQTTKKHEPQDDFESFIYVMLYHGLSYLAHNQARSGLRNLMIFIFDVGIDVGDGQWCGGAAKTALVHSLKPLRPDFRFESSPFNFWIRQMLTATGQWQIVRTQTRTLPEDNAFTLLEVPTIDPKKATFYDHSRLESFWKKVLEMDGWPTNDEATYQLEPSSTKRSHEDNTQRAQKKHKSGRSAPVDASDTTAA</sequence>
<evidence type="ECO:0000256" key="1">
    <source>
        <dbReference type="SAM" id="MobiDB-lite"/>
    </source>
</evidence>
<dbReference type="PANTHER" id="PTHR38248">
    <property type="entry name" value="FUNK1 6"/>
    <property type="match status" value="1"/>
</dbReference>